<keyword evidence="3" id="KW-1185">Reference proteome</keyword>
<dbReference type="Proteomes" id="UP001259832">
    <property type="component" value="Unassembled WGS sequence"/>
</dbReference>
<reference evidence="2" key="1">
    <citation type="submission" date="2023-08" db="EMBL/GenBank/DDBJ databases">
        <title>Reference Genome Resource for the Citrus Pathogen Phytophthora citrophthora.</title>
        <authorList>
            <person name="Moller H."/>
            <person name="Coetzee B."/>
            <person name="Rose L.J."/>
            <person name="Van Niekerk J.M."/>
        </authorList>
    </citation>
    <scope>NUCLEOTIDE SEQUENCE</scope>
    <source>
        <strain evidence="2">STE-U-9442</strain>
    </source>
</reference>
<sequence length="80" mass="8772">MRVSSEGSDQEEDAEEGGEGGAEEESSADSDEEWEEDGTWRANKRASNAEALKTKPNKRPFCISIIDSDKISFGDSDKTK</sequence>
<evidence type="ECO:0000256" key="1">
    <source>
        <dbReference type="SAM" id="MobiDB-lite"/>
    </source>
</evidence>
<name>A0AAD9LC19_9STRA</name>
<evidence type="ECO:0000313" key="3">
    <source>
        <dbReference type="Proteomes" id="UP001259832"/>
    </source>
</evidence>
<comment type="caution">
    <text evidence="2">The sequence shown here is derived from an EMBL/GenBank/DDBJ whole genome shotgun (WGS) entry which is preliminary data.</text>
</comment>
<proteinExistence type="predicted"/>
<dbReference type="EMBL" id="JASMQC010000035">
    <property type="protein sequence ID" value="KAK1931103.1"/>
    <property type="molecule type" value="Genomic_DNA"/>
</dbReference>
<protein>
    <submittedName>
        <fullName evidence="2">Uncharacterized protein</fullName>
    </submittedName>
</protein>
<gene>
    <name evidence="2" type="ORF">P3T76_013292</name>
</gene>
<evidence type="ECO:0000313" key="2">
    <source>
        <dbReference type="EMBL" id="KAK1931103.1"/>
    </source>
</evidence>
<feature type="compositionally biased region" description="Acidic residues" evidence="1">
    <location>
        <begin position="8"/>
        <end position="37"/>
    </location>
</feature>
<accession>A0AAD9LC19</accession>
<dbReference type="AlphaFoldDB" id="A0AAD9LC19"/>
<feature type="region of interest" description="Disordered" evidence="1">
    <location>
        <begin position="1"/>
        <end position="60"/>
    </location>
</feature>
<organism evidence="2 3">
    <name type="scientific">Phytophthora citrophthora</name>
    <dbReference type="NCBI Taxonomy" id="4793"/>
    <lineage>
        <taxon>Eukaryota</taxon>
        <taxon>Sar</taxon>
        <taxon>Stramenopiles</taxon>
        <taxon>Oomycota</taxon>
        <taxon>Peronosporomycetes</taxon>
        <taxon>Peronosporales</taxon>
        <taxon>Peronosporaceae</taxon>
        <taxon>Phytophthora</taxon>
    </lineage>
</organism>